<dbReference type="PANTHER" id="PTHR14269">
    <property type="entry name" value="CDP-DIACYLGLYCEROL--GLYCEROL-3-PHOSPHATE 3-PHOSPHATIDYLTRANSFERASE-RELATED"/>
    <property type="match status" value="1"/>
</dbReference>
<evidence type="ECO:0000256" key="10">
    <source>
        <dbReference type="ARBA" id="ARBA00022692"/>
    </source>
</evidence>
<dbReference type="EC" id="2.7.8.5" evidence="6 17"/>
<evidence type="ECO:0000256" key="4">
    <source>
        <dbReference type="ARBA" id="ARBA00005189"/>
    </source>
</evidence>
<dbReference type="InterPro" id="IPR043130">
    <property type="entry name" value="CDP-OH_PTrfase_TM_dom"/>
</dbReference>
<evidence type="ECO:0000256" key="16">
    <source>
        <dbReference type="ARBA" id="ARBA00048586"/>
    </source>
</evidence>
<comment type="subcellular location">
    <subcellularLocation>
        <location evidence="2">Membrane</location>
        <topology evidence="2">Multi-pass membrane protein</topology>
    </subcellularLocation>
</comment>
<evidence type="ECO:0000256" key="8">
    <source>
        <dbReference type="ARBA" id="ARBA00022516"/>
    </source>
</evidence>
<comment type="pathway">
    <text evidence="3">Phospholipid metabolism; phosphatidylglycerol biosynthesis; phosphatidylglycerol from CDP-diacylglycerol: step 1/2.</text>
</comment>
<evidence type="ECO:0000256" key="9">
    <source>
        <dbReference type="ARBA" id="ARBA00022679"/>
    </source>
</evidence>
<comment type="similarity">
    <text evidence="5 18">Belongs to the CDP-alcohol phosphatidyltransferase class-I family.</text>
</comment>
<dbReference type="Pfam" id="PF01066">
    <property type="entry name" value="CDP-OH_P_transf"/>
    <property type="match status" value="1"/>
</dbReference>
<keyword evidence="8" id="KW-0444">Lipid biosynthesis</keyword>
<keyword evidence="11 19" id="KW-1133">Transmembrane helix</keyword>
<evidence type="ECO:0000256" key="13">
    <source>
        <dbReference type="ARBA" id="ARBA00023136"/>
    </source>
</evidence>
<evidence type="ECO:0000256" key="3">
    <source>
        <dbReference type="ARBA" id="ARBA00005042"/>
    </source>
</evidence>
<evidence type="ECO:0000256" key="7">
    <source>
        <dbReference type="ARBA" id="ARBA00014944"/>
    </source>
</evidence>
<dbReference type="RefSeq" id="WP_347323039.1">
    <property type="nucleotide sequence ID" value="NZ_JBCGUH010000001.1"/>
</dbReference>
<feature type="transmembrane region" description="Helical" evidence="19">
    <location>
        <begin position="86"/>
        <end position="111"/>
    </location>
</feature>
<comment type="catalytic activity">
    <reaction evidence="16">
        <text>a CDP-1,2-diacyl-sn-glycerol + sn-glycerol 3-phosphate = a 1,2-diacyl-sn-glycero-3-phospho-(1'-sn-glycero-3'-phosphate) + CMP + H(+)</text>
        <dbReference type="Rhea" id="RHEA:12593"/>
        <dbReference type="ChEBI" id="CHEBI:15378"/>
        <dbReference type="ChEBI" id="CHEBI:57597"/>
        <dbReference type="ChEBI" id="CHEBI:58332"/>
        <dbReference type="ChEBI" id="CHEBI:60110"/>
        <dbReference type="ChEBI" id="CHEBI:60377"/>
        <dbReference type="EC" id="2.7.8.5"/>
    </reaction>
</comment>
<dbReference type="PANTHER" id="PTHR14269:SF62">
    <property type="entry name" value="CDP-DIACYLGLYCEROL--GLYCEROL-3-PHOSPHATE 3-PHOSPHATIDYLTRANSFERASE 1, CHLOROPLASTIC"/>
    <property type="match status" value="1"/>
</dbReference>
<organism evidence="20 21">
    <name type="scientific">Paenibacillus wenxiniae</name>
    <dbReference type="NCBI Taxonomy" id="1636843"/>
    <lineage>
        <taxon>Bacteria</taxon>
        <taxon>Bacillati</taxon>
        <taxon>Bacillota</taxon>
        <taxon>Bacilli</taxon>
        <taxon>Bacillales</taxon>
        <taxon>Paenibacillaceae</taxon>
        <taxon>Paenibacillus</taxon>
    </lineage>
</organism>
<feature type="transmembrane region" description="Helical" evidence="19">
    <location>
        <begin position="46"/>
        <end position="66"/>
    </location>
</feature>
<dbReference type="PROSITE" id="PS00379">
    <property type="entry name" value="CDP_ALCOHOL_P_TRANSF"/>
    <property type="match status" value="1"/>
</dbReference>
<evidence type="ECO:0000256" key="5">
    <source>
        <dbReference type="ARBA" id="ARBA00010441"/>
    </source>
</evidence>
<keyword evidence="13 19" id="KW-0472">Membrane</keyword>
<evidence type="ECO:0000256" key="6">
    <source>
        <dbReference type="ARBA" id="ARBA00013170"/>
    </source>
</evidence>
<keyword evidence="10 19" id="KW-0812">Transmembrane</keyword>
<dbReference type="NCBIfam" id="TIGR00560">
    <property type="entry name" value="pgsA"/>
    <property type="match status" value="1"/>
</dbReference>
<dbReference type="InterPro" id="IPR048254">
    <property type="entry name" value="CDP_ALCOHOL_P_TRANSF_CS"/>
</dbReference>
<evidence type="ECO:0000256" key="14">
    <source>
        <dbReference type="ARBA" id="ARBA00023209"/>
    </source>
</evidence>
<evidence type="ECO:0000256" key="11">
    <source>
        <dbReference type="ARBA" id="ARBA00022989"/>
    </source>
</evidence>
<feature type="transmembrane region" description="Helical" evidence="19">
    <location>
        <begin position="6"/>
        <end position="26"/>
    </location>
</feature>
<reference evidence="21" key="1">
    <citation type="journal article" date="2019" name="Int. J. Syst. Evol. Microbiol.">
        <title>The Global Catalogue of Microorganisms (GCM) 10K type strain sequencing project: providing services to taxonomists for standard genome sequencing and annotation.</title>
        <authorList>
            <consortium name="The Broad Institute Genomics Platform"/>
            <consortium name="The Broad Institute Genome Sequencing Center for Infectious Disease"/>
            <person name="Wu L."/>
            <person name="Ma J."/>
        </authorList>
    </citation>
    <scope>NUCLEOTIDE SEQUENCE [LARGE SCALE GENOMIC DNA]</scope>
    <source>
        <strain evidence="21">CCUG 54950</strain>
    </source>
</reference>
<gene>
    <name evidence="20" type="primary">pgsA</name>
    <name evidence="20" type="ORF">ACFSC9_22785</name>
</gene>
<evidence type="ECO:0000256" key="2">
    <source>
        <dbReference type="ARBA" id="ARBA00004141"/>
    </source>
</evidence>
<protein>
    <recommendedName>
        <fullName evidence="7 17">CDP-diacylglycerol--glycerol-3-phosphate 3-phosphatidyltransferase</fullName>
        <ecNumber evidence="6 17">2.7.8.5</ecNumber>
    </recommendedName>
</protein>
<comment type="caution">
    <text evidence="20">The sequence shown here is derived from an EMBL/GenBank/DDBJ whole genome shotgun (WGS) entry which is preliminary data.</text>
</comment>
<dbReference type="InterPro" id="IPR050324">
    <property type="entry name" value="CDP-alcohol_PTase-I"/>
</dbReference>
<evidence type="ECO:0000256" key="12">
    <source>
        <dbReference type="ARBA" id="ARBA00023098"/>
    </source>
</evidence>
<feature type="transmembrane region" description="Helical" evidence="19">
    <location>
        <begin position="167"/>
        <end position="185"/>
    </location>
</feature>
<evidence type="ECO:0000256" key="15">
    <source>
        <dbReference type="ARBA" id="ARBA00023264"/>
    </source>
</evidence>
<dbReference type="InterPro" id="IPR000462">
    <property type="entry name" value="CDP-OH_P_trans"/>
</dbReference>
<dbReference type="EMBL" id="JBHUEH010000032">
    <property type="protein sequence ID" value="MFD1888317.1"/>
    <property type="molecule type" value="Genomic_DNA"/>
</dbReference>
<evidence type="ECO:0000313" key="21">
    <source>
        <dbReference type="Proteomes" id="UP001597233"/>
    </source>
</evidence>
<keyword evidence="21" id="KW-1185">Reference proteome</keyword>
<accession>A0ABW4RQ70</accession>
<evidence type="ECO:0000256" key="18">
    <source>
        <dbReference type="RuleBase" id="RU003750"/>
    </source>
</evidence>
<sequence>MNLPNQITLARIALVPVMMLFLLVNFPFGERVLHIGSTFAVNVNDLIAAFIFIVAAVTDGIDGHIARTRNLVTNLGKLLDPLADKLLVSAALISLVSLGKCAAWMAIIIIFREFAITGLRQIALLEGAVVAASNWGKAKTITQIVAIVLLMINNFPFALVGFPFAEIAIWAATIITLYSGVDYFVKNKHLLHLSNS</sequence>
<dbReference type="InterPro" id="IPR004570">
    <property type="entry name" value="Phosphatidylglycerol_P_synth"/>
</dbReference>
<evidence type="ECO:0000313" key="20">
    <source>
        <dbReference type="EMBL" id="MFD1888317.1"/>
    </source>
</evidence>
<dbReference type="Proteomes" id="UP001597233">
    <property type="component" value="Unassembled WGS sequence"/>
</dbReference>
<keyword evidence="14" id="KW-0594">Phospholipid biosynthesis</keyword>
<evidence type="ECO:0000256" key="1">
    <source>
        <dbReference type="ARBA" id="ARBA00003973"/>
    </source>
</evidence>
<dbReference type="PIRSF" id="PIRSF000847">
    <property type="entry name" value="Phos_ph_gly_syn"/>
    <property type="match status" value="1"/>
</dbReference>
<proteinExistence type="inferred from homology"/>
<evidence type="ECO:0000256" key="17">
    <source>
        <dbReference type="NCBIfam" id="TIGR00560"/>
    </source>
</evidence>
<keyword evidence="9 18" id="KW-0808">Transferase</keyword>
<keyword evidence="12" id="KW-0443">Lipid metabolism</keyword>
<name>A0ABW4RQ70_9BACL</name>
<keyword evidence="15" id="KW-1208">Phospholipid metabolism</keyword>
<comment type="pathway">
    <text evidence="4">Lipid metabolism.</text>
</comment>
<dbReference type="Gene3D" id="1.20.120.1760">
    <property type="match status" value="1"/>
</dbReference>
<comment type="function">
    <text evidence="1">This protein catalyzes the committed step to the synthesis of the acidic phospholipids.</text>
</comment>
<dbReference type="GO" id="GO:0008444">
    <property type="term" value="F:CDP-diacylglycerol-glycerol-3-phosphate 3-phosphatidyltransferase activity"/>
    <property type="evidence" value="ECO:0007669"/>
    <property type="project" value="UniProtKB-EC"/>
</dbReference>
<evidence type="ECO:0000256" key="19">
    <source>
        <dbReference type="SAM" id="Phobius"/>
    </source>
</evidence>